<evidence type="ECO:0000313" key="4">
    <source>
        <dbReference type="RefSeq" id="XP_016647112.1"/>
    </source>
</evidence>
<evidence type="ECO:0000313" key="3">
    <source>
        <dbReference type="Proteomes" id="UP000694861"/>
    </source>
</evidence>
<keyword evidence="1" id="KW-0677">Repeat</keyword>
<sequence length="217" mass="24634">MEMHTYFTLKSCSTLANFLELPRDLSYLNLTGTTIEVLRSSIKLLDGLCNIKLKNCKRLVSFWMVIWKLKRLQCLDLTGCSEFKNFPEIFEPMEHMGSLSLKGTTVKELPLSIGNLIRLQVLELSGCENLEYVPSSIYSLNWLECLMFDGCLKLQKFPPFSGGLLSLKELSLSYCSILEIPDFLLSLTTLQELDLSGTMIEGIRRTIKQSSELSILN</sequence>
<evidence type="ECO:0000259" key="2">
    <source>
        <dbReference type="Pfam" id="PF23598"/>
    </source>
</evidence>
<feature type="domain" description="Disease resistance R13L4/SHOC-2-like LRR" evidence="2">
    <location>
        <begin position="95"/>
        <end position="171"/>
    </location>
</feature>
<dbReference type="InterPro" id="IPR055414">
    <property type="entry name" value="LRR_R13L4/SHOC2-like"/>
</dbReference>
<dbReference type="GeneID" id="107880341"/>
<reference evidence="4" key="2">
    <citation type="submission" date="2025-08" db="UniProtKB">
        <authorList>
            <consortium name="RefSeq"/>
        </authorList>
    </citation>
    <scope>IDENTIFICATION</scope>
</reference>
<dbReference type="InterPro" id="IPR032675">
    <property type="entry name" value="LRR_dom_sf"/>
</dbReference>
<dbReference type="Proteomes" id="UP000694861">
    <property type="component" value="Linkage group LG1"/>
</dbReference>
<keyword evidence="3" id="KW-1185">Reference proteome</keyword>
<protein>
    <submittedName>
        <fullName evidence="4">Probable WRKY transcription factor 19</fullName>
    </submittedName>
</protein>
<name>A0ABM1LI85_PRUMU</name>
<dbReference type="RefSeq" id="XP_016647112.1">
    <property type="nucleotide sequence ID" value="XM_016791626.1"/>
</dbReference>
<gene>
    <name evidence="4" type="primary">LOC107880341</name>
</gene>
<reference evidence="3" key="1">
    <citation type="journal article" date="2012" name="Nat. Commun.">
        <title>The genome of Prunus mume.</title>
        <authorList>
            <person name="Zhang Q."/>
            <person name="Chen W."/>
            <person name="Sun L."/>
            <person name="Zhao F."/>
            <person name="Huang B."/>
            <person name="Yang W."/>
            <person name="Tao Y."/>
            <person name="Wang J."/>
            <person name="Yuan Z."/>
            <person name="Fan G."/>
            <person name="Xing Z."/>
            <person name="Han C."/>
            <person name="Pan H."/>
            <person name="Zhong X."/>
            <person name="Shi W."/>
            <person name="Liang X."/>
            <person name="Du D."/>
            <person name="Sun F."/>
            <person name="Xu Z."/>
            <person name="Hao R."/>
            <person name="Lv T."/>
            <person name="Lv Y."/>
            <person name="Zheng Z."/>
            <person name="Sun M."/>
            <person name="Luo L."/>
            <person name="Cai M."/>
            <person name="Gao Y."/>
            <person name="Wang J."/>
            <person name="Yin Y."/>
            <person name="Xu X."/>
            <person name="Cheng T."/>
            <person name="Wang J."/>
        </authorList>
    </citation>
    <scope>NUCLEOTIDE SEQUENCE [LARGE SCALE GENOMIC DNA]</scope>
</reference>
<organism evidence="3 4">
    <name type="scientific">Prunus mume</name>
    <name type="common">Japanese apricot</name>
    <name type="synonym">Armeniaca mume</name>
    <dbReference type="NCBI Taxonomy" id="102107"/>
    <lineage>
        <taxon>Eukaryota</taxon>
        <taxon>Viridiplantae</taxon>
        <taxon>Streptophyta</taxon>
        <taxon>Embryophyta</taxon>
        <taxon>Tracheophyta</taxon>
        <taxon>Spermatophyta</taxon>
        <taxon>Magnoliopsida</taxon>
        <taxon>eudicotyledons</taxon>
        <taxon>Gunneridae</taxon>
        <taxon>Pentapetalae</taxon>
        <taxon>rosids</taxon>
        <taxon>fabids</taxon>
        <taxon>Rosales</taxon>
        <taxon>Rosaceae</taxon>
        <taxon>Amygdaloideae</taxon>
        <taxon>Amygdaleae</taxon>
        <taxon>Prunus</taxon>
    </lineage>
</organism>
<accession>A0ABM1LI85</accession>
<dbReference type="Pfam" id="PF23598">
    <property type="entry name" value="LRR_14"/>
    <property type="match status" value="1"/>
</dbReference>
<proteinExistence type="predicted"/>
<evidence type="ECO:0000256" key="1">
    <source>
        <dbReference type="ARBA" id="ARBA00022737"/>
    </source>
</evidence>
<dbReference type="Gene3D" id="3.80.10.10">
    <property type="entry name" value="Ribonuclease Inhibitor"/>
    <property type="match status" value="1"/>
</dbReference>
<dbReference type="PANTHER" id="PTHR47186:SF63">
    <property type="entry name" value="C-JID DOMAIN-CONTAINING PROTEIN"/>
    <property type="match status" value="1"/>
</dbReference>
<dbReference type="SUPFAM" id="SSF52047">
    <property type="entry name" value="RNI-like"/>
    <property type="match status" value="1"/>
</dbReference>
<dbReference type="PANTHER" id="PTHR47186">
    <property type="entry name" value="LEUCINE-RICH REPEAT-CONTAINING PROTEIN 57"/>
    <property type="match status" value="1"/>
</dbReference>